<dbReference type="Proteomes" id="UP000192132">
    <property type="component" value="Unassembled WGS sequence"/>
</dbReference>
<evidence type="ECO:0000313" key="4">
    <source>
        <dbReference type="EMBL" id="ONG37541.1"/>
    </source>
</evidence>
<keyword evidence="1" id="KW-0540">Nuclease</keyword>
<evidence type="ECO:0000256" key="1">
    <source>
        <dbReference type="ARBA" id="ARBA00022722"/>
    </source>
</evidence>
<reference evidence="4 5" key="1">
    <citation type="submission" date="2016-10" db="EMBL/GenBank/DDBJ databases">
        <title>Draft Genome sequence of Alkanindiges sp. strain H1.</title>
        <authorList>
            <person name="Subhash Y."/>
            <person name="Lee S."/>
        </authorList>
    </citation>
    <scope>NUCLEOTIDE SEQUENCE [LARGE SCALE GENOMIC DNA]</scope>
    <source>
        <strain evidence="4 5">H1</strain>
    </source>
</reference>
<keyword evidence="5" id="KW-1185">Reference proteome</keyword>
<feature type="domain" description="Exonuclease" evidence="3">
    <location>
        <begin position="5"/>
        <end position="165"/>
    </location>
</feature>
<sequence>MNTSKAIYIDTETHKLHGRVIELAYQDFNGGDISCSRFNPEVKIDLQAMMIHHITDFDVKDAPSYSMVAMPAGVEYVIGHNVKYDLDCLAHSQIDCSIYKPICTYALARHVLKELPSYKLGYLSYYIAGDNQQDIKVLVKESHCASTDLQLTQKLFIHLISIMESQGCDTSFISLHELTQQFYLAQQLKHAHKPSNRLHKHFKSFVTLLAFPLSHEIRCHLNRLFRKQVI</sequence>
<dbReference type="Pfam" id="PF00929">
    <property type="entry name" value="RNase_T"/>
    <property type="match status" value="1"/>
</dbReference>
<keyword evidence="2" id="KW-0378">Hydrolase</keyword>
<accession>A0A1S8CQK4</accession>
<dbReference type="STRING" id="1907941.BKE30_14245"/>
<dbReference type="RefSeq" id="WP_076879256.1">
    <property type="nucleotide sequence ID" value="NZ_MLCN01000050.1"/>
</dbReference>
<dbReference type="SMART" id="SM00479">
    <property type="entry name" value="EXOIII"/>
    <property type="match status" value="1"/>
</dbReference>
<dbReference type="InterPro" id="IPR013520">
    <property type="entry name" value="Ribonucl_H"/>
</dbReference>
<dbReference type="GO" id="GO:0004527">
    <property type="term" value="F:exonuclease activity"/>
    <property type="evidence" value="ECO:0007669"/>
    <property type="project" value="UniProtKB-KW"/>
</dbReference>
<dbReference type="EMBL" id="MLCN01000050">
    <property type="protein sequence ID" value="ONG37541.1"/>
    <property type="molecule type" value="Genomic_DNA"/>
</dbReference>
<dbReference type="InterPro" id="IPR036397">
    <property type="entry name" value="RNaseH_sf"/>
</dbReference>
<organism evidence="4 5">
    <name type="scientific">Alkanindiges hydrocarboniclasticus</name>
    <dbReference type="NCBI Taxonomy" id="1907941"/>
    <lineage>
        <taxon>Bacteria</taxon>
        <taxon>Pseudomonadati</taxon>
        <taxon>Pseudomonadota</taxon>
        <taxon>Gammaproteobacteria</taxon>
        <taxon>Moraxellales</taxon>
        <taxon>Moraxellaceae</taxon>
        <taxon>Alkanindiges</taxon>
    </lineage>
</organism>
<name>A0A1S8CQK4_9GAMM</name>
<dbReference type="OrthoDB" id="7822240at2"/>
<dbReference type="SUPFAM" id="SSF53098">
    <property type="entry name" value="Ribonuclease H-like"/>
    <property type="match status" value="1"/>
</dbReference>
<dbReference type="GO" id="GO:0006259">
    <property type="term" value="P:DNA metabolic process"/>
    <property type="evidence" value="ECO:0007669"/>
    <property type="project" value="UniProtKB-ARBA"/>
</dbReference>
<proteinExistence type="predicted"/>
<keyword evidence="2" id="KW-0269">Exonuclease</keyword>
<evidence type="ECO:0000259" key="3">
    <source>
        <dbReference type="SMART" id="SM00479"/>
    </source>
</evidence>
<comment type="caution">
    <text evidence="4">The sequence shown here is derived from an EMBL/GenBank/DDBJ whole genome shotgun (WGS) entry which is preliminary data.</text>
</comment>
<gene>
    <name evidence="4" type="ORF">BKE30_14245</name>
</gene>
<protein>
    <recommendedName>
        <fullName evidence="3">Exonuclease domain-containing protein</fullName>
    </recommendedName>
</protein>
<evidence type="ECO:0000313" key="5">
    <source>
        <dbReference type="Proteomes" id="UP000192132"/>
    </source>
</evidence>
<dbReference type="CDD" id="cd06127">
    <property type="entry name" value="DEDDh"/>
    <property type="match status" value="1"/>
</dbReference>
<dbReference type="GO" id="GO:0003676">
    <property type="term" value="F:nucleic acid binding"/>
    <property type="evidence" value="ECO:0007669"/>
    <property type="project" value="InterPro"/>
</dbReference>
<dbReference type="AlphaFoldDB" id="A0A1S8CQK4"/>
<dbReference type="Gene3D" id="3.30.420.10">
    <property type="entry name" value="Ribonuclease H-like superfamily/Ribonuclease H"/>
    <property type="match status" value="1"/>
</dbReference>
<evidence type="ECO:0000256" key="2">
    <source>
        <dbReference type="ARBA" id="ARBA00022839"/>
    </source>
</evidence>
<dbReference type="InterPro" id="IPR012337">
    <property type="entry name" value="RNaseH-like_sf"/>
</dbReference>